<proteinExistence type="predicted"/>
<evidence type="ECO:0000313" key="2">
    <source>
        <dbReference type="Proteomes" id="UP001169764"/>
    </source>
</evidence>
<sequence>MLHVLLDPGLDGIRTARLRTMSGADELAADEGTVALIDRLLVADAAGGLPPGSAARLPVADRDRLLAALYRELFGEDIEADAICSGCATPFELRFAMAAVLDGRSARRPDGVEGPDRLGRYRLGECVWRLPSTADLAAASTQHDLLAACIVDGIVQSREDELEQAMAALGPPLDVDIDALCPRCGTTSPVRFEIGAYLLRCIANERRCLLAEAHRLARAYGWSCTEIMTLPRPERQAFVRLINAEAAPARRHLSLVG</sequence>
<reference evidence="1" key="1">
    <citation type="submission" date="2023-07" db="EMBL/GenBank/DDBJ databases">
        <authorList>
            <person name="Kim M."/>
        </authorList>
    </citation>
    <scope>NUCLEOTIDE SEQUENCE</scope>
    <source>
        <strain evidence="1">BIUV-7</strain>
    </source>
</reference>
<name>A0ABT8YDU3_9SPHN</name>
<dbReference type="RefSeq" id="WP_303545136.1">
    <property type="nucleotide sequence ID" value="NZ_JAUOTP010000009.1"/>
</dbReference>
<dbReference type="Proteomes" id="UP001169764">
    <property type="component" value="Unassembled WGS sequence"/>
</dbReference>
<keyword evidence="2" id="KW-1185">Reference proteome</keyword>
<organism evidence="1 2">
    <name type="scientific">Sphingomonas natans</name>
    <dbReference type="NCBI Taxonomy" id="3063330"/>
    <lineage>
        <taxon>Bacteria</taxon>
        <taxon>Pseudomonadati</taxon>
        <taxon>Pseudomonadota</taxon>
        <taxon>Alphaproteobacteria</taxon>
        <taxon>Sphingomonadales</taxon>
        <taxon>Sphingomonadaceae</taxon>
        <taxon>Sphingomonas</taxon>
    </lineage>
</organism>
<evidence type="ECO:0000313" key="1">
    <source>
        <dbReference type="EMBL" id="MDO6416112.1"/>
    </source>
</evidence>
<protein>
    <submittedName>
        <fullName evidence="1">Uncharacterized protein</fullName>
    </submittedName>
</protein>
<dbReference type="EMBL" id="JAUOTP010000009">
    <property type="protein sequence ID" value="MDO6416112.1"/>
    <property type="molecule type" value="Genomic_DNA"/>
</dbReference>
<accession>A0ABT8YDU3</accession>
<comment type="caution">
    <text evidence="1">The sequence shown here is derived from an EMBL/GenBank/DDBJ whole genome shotgun (WGS) entry which is preliminary data.</text>
</comment>
<gene>
    <name evidence="1" type="ORF">Q4F19_17130</name>
</gene>